<evidence type="ECO:0000313" key="2">
    <source>
        <dbReference type="Proteomes" id="UP000465810"/>
    </source>
</evidence>
<organism evidence="1 2">
    <name type="scientific">Novosphingobium silvae</name>
    <dbReference type="NCBI Taxonomy" id="2692619"/>
    <lineage>
        <taxon>Bacteria</taxon>
        <taxon>Pseudomonadati</taxon>
        <taxon>Pseudomonadota</taxon>
        <taxon>Alphaproteobacteria</taxon>
        <taxon>Sphingomonadales</taxon>
        <taxon>Sphingomonadaceae</taxon>
        <taxon>Novosphingobium</taxon>
    </lineage>
</organism>
<sequence>MSETPLPDARQTTEDTLLQTLPTVSRLALAYAPRSARMQTLALFALDARLAGLLRNSREPMMAQLRLSWWRESLSQPASKWPDGEPLLVALKSWEGHHGGLVSLVNGWEELTGAAPLAPSALEAMAEGRAAAFATLAQALGLRRDLGAAQQLGRSWALADLAMRLGHENERETARMLALAHRAGRARVSRPLRPLLVLHGLATRRLEKGEDAATSPAALLKAMRLGLLGL</sequence>
<dbReference type="Proteomes" id="UP000465810">
    <property type="component" value="Unassembled WGS sequence"/>
</dbReference>
<name>A0A7X4K7A7_9SPHN</name>
<dbReference type="EMBL" id="WVTD01000005">
    <property type="protein sequence ID" value="MYL97960.1"/>
    <property type="molecule type" value="Genomic_DNA"/>
</dbReference>
<keyword evidence="2" id="KW-1185">Reference proteome</keyword>
<evidence type="ECO:0000313" key="1">
    <source>
        <dbReference type="EMBL" id="MYL97960.1"/>
    </source>
</evidence>
<comment type="caution">
    <text evidence="1">The sequence shown here is derived from an EMBL/GenBank/DDBJ whole genome shotgun (WGS) entry which is preliminary data.</text>
</comment>
<protein>
    <recommendedName>
        <fullName evidence="3">Phytoene synthase</fullName>
    </recommendedName>
</protein>
<gene>
    <name evidence="1" type="ORF">GR702_09270</name>
</gene>
<dbReference type="RefSeq" id="WP_160985599.1">
    <property type="nucleotide sequence ID" value="NZ_WVTD01000005.1"/>
</dbReference>
<accession>A0A7X4K7A7</accession>
<proteinExistence type="predicted"/>
<dbReference type="AlphaFoldDB" id="A0A7X4K7A7"/>
<reference evidence="1 2" key="1">
    <citation type="submission" date="2019-12" db="EMBL/GenBank/DDBJ databases">
        <authorList>
            <person name="Feng G."/>
            <person name="Zhu H."/>
        </authorList>
    </citation>
    <scope>NUCLEOTIDE SEQUENCE [LARGE SCALE GENOMIC DNA]</scope>
    <source>
        <strain evidence="1 2">FGD1</strain>
    </source>
</reference>
<evidence type="ECO:0008006" key="3">
    <source>
        <dbReference type="Google" id="ProtNLM"/>
    </source>
</evidence>